<name>A0A6A5XUN0_9PLEO</name>
<evidence type="ECO:0000256" key="1">
    <source>
        <dbReference type="ARBA" id="ARBA00005964"/>
    </source>
</evidence>
<dbReference type="GO" id="GO:0016787">
    <property type="term" value="F:hydrolase activity"/>
    <property type="evidence" value="ECO:0007669"/>
    <property type="project" value="UniProtKB-KW"/>
</dbReference>
<dbReference type="InterPro" id="IPR019826">
    <property type="entry name" value="Carboxylesterase_B_AS"/>
</dbReference>
<dbReference type="OrthoDB" id="408631at2759"/>
<dbReference type="Gene3D" id="3.40.50.1820">
    <property type="entry name" value="alpha/beta hydrolase"/>
    <property type="match status" value="1"/>
</dbReference>
<protein>
    <recommendedName>
        <fullName evidence="3">Carboxylic ester hydrolase</fullName>
        <ecNumber evidence="3">3.1.1.-</ecNumber>
    </recommendedName>
</protein>
<comment type="similarity">
    <text evidence="1 3">Belongs to the type-B carboxylesterase/lipase family.</text>
</comment>
<keyword evidence="6" id="KW-1185">Reference proteome</keyword>
<evidence type="ECO:0000259" key="4">
    <source>
        <dbReference type="Pfam" id="PF00135"/>
    </source>
</evidence>
<evidence type="ECO:0000256" key="2">
    <source>
        <dbReference type="ARBA" id="ARBA00022801"/>
    </source>
</evidence>
<dbReference type="Pfam" id="PF00135">
    <property type="entry name" value="COesterase"/>
    <property type="match status" value="1"/>
</dbReference>
<dbReference type="GeneID" id="54288475"/>
<organism evidence="5 6">
    <name type="scientific">Aaosphaeria arxii CBS 175.79</name>
    <dbReference type="NCBI Taxonomy" id="1450172"/>
    <lineage>
        <taxon>Eukaryota</taxon>
        <taxon>Fungi</taxon>
        <taxon>Dikarya</taxon>
        <taxon>Ascomycota</taxon>
        <taxon>Pezizomycotina</taxon>
        <taxon>Dothideomycetes</taxon>
        <taxon>Pleosporomycetidae</taxon>
        <taxon>Pleosporales</taxon>
        <taxon>Pleosporales incertae sedis</taxon>
        <taxon>Aaosphaeria</taxon>
    </lineage>
</organism>
<dbReference type="SUPFAM" id="SSF53474">
    <property type="entry name" value="alpha/beta-Hydrolases"/>
    <property type="match status" value="1"/>
</dbReference>
<gene>
    <name evidence="5" type="ORF">BU24DRAFT_451129</name>
</gene>
<dbReference type="InterPro" id="IPR050309">
    <property type="entry name" value="Type-B_Carboxylest/Lipase"/>
</dbReference>
<evidence type="ECO:0000313" key="6">
    <source>
        <dbReference type="Proteomes" id="UP000799778"/>
    </source>
</evidence>
<proteinExistence type="inferred from homology"/>
<dbReference type="Proteomes" id="UP000799778">
    <property type="component" value="Unassembled WGS sequence"/>
</dbReference>
<dbReference type="EMBL" id="ML978069">
    <property type="protein sequence ID" value="KAF2016639.1"/>
    <property type="molecule type" value="Genomic_DNA"/>
</dbReference>
<dbReference type="InterPro" id="IPR002018">
    <property type="entry name" value="CarbesteraseB"/>
</dbReference>
<feature type="non-terminal residue" evidence="5">
    <location>
        <position position="585"/>
    </location>
</feature>
<sequence length="585" mass="63520">MPRRINCRGIVLSAACVPHLFHCTSGFLSIFKMKFLAPYALWLNGVAAAAIVSRAEEATLADNLTIDVDYAIYQGQKNQTTGINSWKGIRYAAAPIGDLRWKAPQTPAKDRKTTIKATEYGATCPQAFPSIPNPPFIPGNEDCLFLNVQTPSNAKAKKLPVLVWIHGGGYGLGDGRKDLSEIINANDGGFVGVSIQYRLGAFGFLSSADVKKDGILNAGLRDVAFALEWIQEHIEKFGGDRKQVTIAGESAGGGAVMLLGIAEKGDLKTSLYKNGIAASPWLPAQYDYNHATPTAHYQDLAQRVGCNSTKTLLKCLRVADSQALQEANNAISTTGTYATWAFLPVTEPDFITSRPSKSLTKGKVNGQNILVGNNANEGPLFVPPIISTLDDLKNWLHLDFPTLSDADIQTILTAYPSPDHADDPNALKFATNGIDSPTAVNVSQVATGHQQRANNIHAEARFVCPSYWLNSAYANSYHYQYSVPFASHQDDIDAYFGPSQPNQSPSFSLAFRRIWGNFITRSNPSIADEEAAKDWPKWKDGEGARLLNLNTTGGVPYQAVTQFGASVTQFREPGLQNDFDVASAW</sequence>
<evidence type="ECO:0000313" key="5">
    <source>
        <dbReference type="EMBL" id="KAF2016639.1"/>
    </source>
</evidence>
<evidence type="ECO:0000256" key="3">
    <source>
        <dbReference type="RuleBase" id="RU361235"/>
    </source>
</evidence>
<dbReference type="PROSITE" id="PS00122">
    <property type="entry name" value="CARBOXYLESTERASE_B_1"/>
    <property type="match status" value="1"/>
</dbReference>
<reference evidence="5" key="1">
    <citation type="journal article" date="2020" name="Stud. Mycol.">
        <title>101 Dothideomycetes genomes: a test case for predicting lifestyles and emergence of pathogens.</title>
        <authorList>
            <person name="Haridas S."/>
            <person name="Albert R."/>
            <person name="Binder M."/>
            <person name="Bloem J."/>
            <person name="Labutti K."/>
            <person name="Salamov A."/>
            <person name="Andreopoulos B."/>
            <person name="Baker S."/>
            <person name="Barry K."/>
            <person name="Bills G."/>
            <person name="Bluhm B."/>
            <person name="Cannon C."/>
            <person name="Castanera R."/>
            <person name="Culley D."/>
            <person name="Daum C."/>
            <person name="Ezra D."/>
            <person name="Gonzalez J."/>
            <person name="Henrissat B."/>
            <person name="Kuo A."/>
            <person name="Liang C."/>
            <person name="Lipzen A."/>
            <person name="Lutzoni F."/>
            <person name="Magnuson J."/>
            <person name="Mondo S."/>
            <person name="Nolan M."/>
            <person name="Ohm R."/>
            <person name="Pangilinan J."/>
            <person name="Park H.-J."/>
            <person name="Ramirez L."/>
            <person name="Alfaro M."/>
            <person name="Sun H."/>
            <person name="Tritt A."/>
            <person name="Yoshinaga Y."/>
            <person name="Zwiers L.-H."/>
            <person name="Turgeon B."/>
            <person name="Goodwin S."/>
            <person name="Spatafora J."/>
            <person name="Crous P."/>
            <person name="Grigoriev I."/>
        </authorList>
    </citation>
    <scope>NUCLEOTIDE SEQUENCE</scope>
    <source>
        <strain evidence="5">CBS 175.79</strain>
    </source>
</reference>
<keyword evidence="2 3" id="KW-0378">Hydrolase</keyword>
<dbReference type="RefSeq" id="XP_033384978.1">
    <property type="nucleotide sequence ID" value="XM_033531078.1"/>
</dbReference>
<feature type="domain" description="Carboxylesterase type B" evidence="4">
    <location>
        <begin position="68"/>
        <end position="551"/>
    </location>
</feature>
<dbReference type="InterPro" id="IPR029058">
    <property type="entry name" value="AB_hydrolase_fold"/>
</dbReference>
<dbReference type="PANTHER" id="PTHR11559">
    <property type="entry name" value="CARBOXYLESTERASE"/>
    <property type="match status" value="1"/>
</dbReference>
<dbReference type="AlphaFoldDB" id="A0A6A5XUN0"/>
<dbReference type="EC" id="3.1.1.-" evidence="3"/>
<accession>A0A6A5XUN0</accession>